<keyword evidence="5" id="KW-0378">Hydrolase</keyword>
<dbReference type="InterPro" id="IPR020550">
    <property type="entry name" value="Inositol_monophosphatase_CS"/>
</dbReference>
<feature type="binding site" evidence="7">
    <location>
        <position position="90"/>
    </location>
    <ligand>
        <name>Mg(2+)</name>
        <dbReference type="ChEBI" id="CHEBI:18420"/>
        <label>2</label>
    </ligand>
</feature>
<feature type="binding site" evidence="7">
    <location>
        <position position="70"/>
    </location>
    <ligand>
        <name>Mg(2+)</name>
        <dbReference type="ChEBI" id="CHEBI:18420"/>
        <label>1</label>
        <note>catalytic</note>
    </ligand>
</feature>
<feature type="binding site" evidence="7">
    <location>
        <position position="215"/>
    </location>
    <ligand>
        <name>Mg(2+)</name>
        <dbReference type="ChEBI" id="CHEBI:18420"/>
        <label>1</label>
        <note>catalytic</note>
    </ligand>
</feature>
<protein>
    <recommendedName>
        <fullName evidence="3">inositol-phosphate phosphatase</fullName>
        <ecNumber evidence="3">3.1.3.25</ecNumber>
    </recommendedName>
</protein>
<evidence type="ECO:0000256" key="4">
    <source>
        <dbReference type="ARBA" id="ARBA00022723"/>
    </source>
</evidence>
<comment type="caution">
    <text evidence="9">The sequence shown here is derived from an EMBL/GenBank/DDBJ whole genome shotgun (WGS) entry which is preliminary data.</text>
</comment>
<dbReference type="EMBL" id="JACEIO010000030">
    <property type="protein sequence ID" value="MBA4537919.1"/>
    <property type="molecule type" value="Genomic_DNA"/>
</dbReference>
<dbReference type="PROSITE" id="PS00629">
    <property type="entry name" value="IMP_1"/>
    <property type="match status" value="1"/>
</dbReference>
<evidence type="ECO:0000256" key="3">
    <source>
        <dbReference type="ARBA" id="ARBA00013106"/>
    </source>
</evidence>
<dbReference type="PANTHER" id="PTHR20854:SF4">
    <property type="entry name" value="INOSITOL-1-MONOPHOSPHATASE-RELATED"/>
    <property type="match status" value="1"/>
</dbReference>
<evidence type="ECO:0000313" key="10">
    <source>
        <dbReference type="Proteomes" id="UP000472971"/>
    </source>
</evidence>
<sequence>MALKWNEIESYAKDWVKEAGESIKASFQKKLTVQTKSNENDLVTNMDKETEQFFIGKIRNTFPEHRIMGEEEEHDQLTDLKGVIWIIDPIDGTMNFIHQQRNFAISIGIYENGIGKIGLIYDVVHDELYCGIKGRGAYVNETKLPKLNGVAVKKAIVGVNATWVTENDKIDPAILGRLVKDVRGTRSYGSAAIEMAYVATGRVDAYISLRLAPWDYAAGAIIVEELGGVITKLTGAPINLLEKSSILVAKPDLHKEIIDHYVTNFKEQTK</sequence>
<dbReference type="Proteomes" id="UP000472971">
    <property type="component" value="Unassembled WGS sequence"/>
</dbReference>
<dbReference type="RefSeq" id="WP_163242593.1">
    <property type="nucleotide sequence ID" value="NZ_CP082780.1"/>
</dbReference>
<dbReference type="InterPro" id="IPR020583">
    <property type="entry name" value="Inositol_monoP_metal-BS"/>
</dbReference>
<dbReference type="Gene3D" id="3.30.540.10">
    <property type="entry name" value="Fructose-1,6-Bisphosphatase, subunit A, domain 1"/>
    <property type="match status" value="1"/>
</dbReference>
<dbReference type="GO" id="GO:0006020">
    <property type="term" value="P:inositol metabolic process"/>
    <property type="evidence" value="ECO:0007669"/>
    <property type="project" value="TreeGrafter"/>
</dbReference>
<keyword evidence="6 7" id="KW-0460">Magnesium</keyword>
<dbReference type="GO" id="GO:0007165">
    <property type="term" value="P:signal transduction"/>
    <property type="evidence" value="ECO:0007669"/>
    <property type="project" value="TreeGrafter"/>
</dbReference>
<reference evidence="9 10" key="1">
    <citation type="submission" date="2020-02" db="EMBL/GenBank/DDBJ databases">
        <title>Bacillus aquiflavi sp. nov., isolated from yellow water of strong flavor Chinese baijiu in Yibin region of China.</title>
        <authorList>
            <person name="Xie J."/>
        </authorList>
    </citation>
    <scope>NUCLEOTIDE SEQUENCE [LARGE SCALE GENOMIC DNA]</scope>
    <source>
        <strain evidence="9 10">3H-10</strain>
    </source>
</reference>
<dbReference type="EMBL" id="JAAIWN010000028">
    <property type="protein sequence ID" value="NEY82175.1"/>
    <property type="molecule type" value="Genomic_DNA"/>
</dbReference>
<comment type="catalytic activity">
    <reaction evidence="1">
        <text>a myo-inositol phosphate + H2O = myo-inositol + phosphate</text>
        <dbReference type="Rhea" id="RHEA:24056"/>
        <dbReference type="ChEBI" id="CHEBI:15377"/>
        <dbReference type="ChEBI" id="CHEBI:17268"/>
        <dbReference type="ChEBI" id="CHEBI:43474"/>
        <dbReference type="ChEBI" id="CHEBI:84139"/>
        <dbReference type="EC" id="3.1.3.25"/>
    </reaction>
</comment>
<dbReference type="PANTHER" id="PTHR20854">
    <property type="entry name" value="INOSITOL MONOPHOSPHATASE"/>
    <property type="match status" value="1"/>
</dbReference>
<accession>A0A6B3W0Q3</accession>
<organism evidence="9 10">
    <name type="scientific">Bacillus aquiflavi</name>
    <dbReference type="NCBI Taxonomy" id="2672567"/>
    <lineage>
        <taxon>Bacteria</taxon>
        <taxon>Bacillati</taxon>
        <taxon>Bacillota</taxon>
        <taxon>Bacilli</taxon>
        <taxon>Bacillales</taxon>
        <taxon>Bacillaceae</taxon>
        <taxon>Bacillus</taxon>
    </lineage>
</organism>
<dbReference type="Proteomes" id="UP000570010">
    <property type="component" value="Unassembled WGS sequence"/>
</dbReference>
<dbReference type="GO" id="GO:0046872">
    <property type="term" value="F:metal ion binding"/>
    <property type="evidence" value="ECO:0007669"/>
    <property type="project" value="UniProtKB-KW"/>
</dbReference>
<evidence type="ECO:0000256" key="7">
    <source>
        <dbReference type="PIRSR" id="PIRSR600760-2"/>
    </source>
</evidence>
<evidence type="ECO:0000256" key="2">
    <source>
        <dbReference type="ARBA" id="ARBA00001946"/>
    </source>
</evidence>
<dbReference type="PROSITE" id="PS00630">
    <property type="entry name" value="IMP_2"/>
    <property type="match status" value="1"/>
</dbReference>
<proteinExistence type="predicted"/>
<evidence type="ECO:0000313" key="8">
    <source>
        <dbReference type="EMBL" id="MBA4537919.1"/>
    </source>
</evidence>
<dbReference type="SUPFAM" id="SSF56655">
    <property type="entry name" value="Carbohydrate phosphatase"/>
    <property type="match status" value="1"/>
</dbReference>
<keyword evidence="4 7" id="KW-0479">Metal-binding</keyword>
<dbReference type="Gene3D" id="3.40.190.80">
    <property type="match status" value="1"/>
</dbReference>
<dbReference type="PRINTS" id="PR00377">
    <property type="entry name" value="IMPHPHTASES"/>
</dbReference>
<evidence type="ECO:0000256" key="1">
    <source>
        <dbReference type="ARBA" id="ARBA00001033"/>
    </source>
</evidence>
<reference evidence="8 11" key="2">
    <citation type="submission" date="2020-07" db="EMBL/GenBank/DDBJ databases">
        <authorList>
            <person name="Feng H."/>
        </authorList>
    </citation>
    <scope>NUCLEOTIDE SEQUENCE [LARGE SCALE GENOMIC DNA]</scope>
    <source>
        <strain evidence="8">S-12</strain>
        <strain evidence="11">s-12</strain>
    </source>
</reference>
<dbReference type="InterPro" id="IPR000760">
    <property type="entry name" value="Inositol_monophosphatase-like"/>
</dbReference>
<evidence type="ECO:0000313" key="9">
    <source>
        <dbReference type="EMBL" id="NEY82175.1"/>
    </source>
</evidence>
<evidence type="ECO:0000256" key="6">
    <source>
        <dbReference type="ARBA" id="ARBA00022842"/>
    </source>
</evidence>
<dbReference type="CDD" id="cd01637">
    <property type="entry name" value="IMPase_like"/>
    <property type="match status" value="1"/>
</dbReference>
<comment type="cofactor">
    <cofactor evidence="2 7">
        <name>Mg(2+)</name>
        <dbReference type="ChEBI" id="CHEBI:18420"/>
    </cofactor>
</comment>
<gene>
    <name evidence="9" type="ORF">G4D64_11840</name>
    <name evidence="8" type="ORF">H1Z61_12450</name>
</gene>
<dbReference type="Pfam" id="PF00459">
    <property type="entry name" value="Inositol_P"/>
    <property type="match status" value="1"/>
</dbReference>
<keyword evidence="10" id="KW-1185">Reference proteome</keyword>
<feature type="binding site" evidence="7">
    <location>
        <position position="88"/>
    </location>
    <ligand>
        <name>Mg(2+)</name>
        <dbReference type="ChEBI" id="CHEBI:18420"/>
        <label>1</label>
        <note>catalytic</note>
    </ligand>
</feature>
<dbReference type="GO" id="GO:0046854">
    <property type="term" value="P:phosphatidylinositol phosphate biosynthetic process"/>
    <property type="evidence" value="ECO:0007669"/>
    <property type="project" value="InterPro"/>
</dbReference>
<dbReference type="AlphaFoldDB" id="A0A6B3W0Q3"/>
<dbReference type="EC" id="3.1.3.25" evidence="3"/>
<evidence type="ECO:0000313" key="11">
    <source>
        <dbReference type="Proteomes" id="UP000570010"/>
    </source>
</evidence>
<dbReference type="FunFam" id="3.30.540.10:FF:000003">
    <property type="entry name" value="Inositol-1-monophosphatase"/>
    <property type="match status" value="1"/>
</dbReference>
<name>A0A6B3W0Q3_9BACI</name>
<dbReference type="GO" id="GO:0008934">
    <property type="term" value="F:inositol monophosphate 1-phosphatase activity"/>
    <property type="evidence" value="ECO:0007669"/>
    <property type="project" value="TreeGrafter"/>
</dbReference>
<evidence type="ECO:0000256" key="5">
    <source>
        <dbReference type="ARBA" id="ARBA00022801"/>
    </source>
</evidence>
<feature type="binding site" evidence="7">
    <location>
        <position position="91"/>
    </location>
    <ligand>
        <name>Mg(2+)</name>
        <dbReference type="ChEBI" id="CHEBI:18420"/>
        <label>1</label>
        <note>catalytic</note>
    </ligand>
</feature>